<protein>
    <submittedName>
        <fullName evidence="2">Uncharacterized protein</fullName>
    </submittedName>
</protein>
<evidence type="ECO:0000313" key="2">
    <source>
        <dbReference type="EMBL" id="ROP42451.1"/>
    </source>
</evidence>
<comment type="caution">
    <text evidence="2">The sequence shown here is derived from an EMBL/GenBank/DDBJ whole genome shotgun (WGS) entry which is preliminary data.</text>
</comment>
<keyword evidence="1" id="KW-0812">Transmembrane</keyword>
<dbReference type="EMBL" id="RJKM01000001">
    <property type="protein sequence ID" value="ROP42451.1"/>
    <property type="molecule type" value="Genomic_DNA"/>
</dbReference>
<reference evidence="2 3" key="1">
    <citation type="submission" date="2018-11" db="EMBL/GenBank/DDBJ databases">
        <title>Sequencing the genomes of 1000 actinobacteria strains.</title>
        <authorList>
            <person name="Klenk H.-P."/>
        </authorList>
    </citation>
    <scope>NUCLEOTIDE SEQUENCE [LARGE SCALE GENOMIC DNA]</scope>
    <source>
        <strain evidence="2 3">DSM 44231</strain>
    </source>
</reference>
<proteinExistence type="predicted"/>
<keyword evidence="1" id="KW-0472">Membrane</keyword>
<keyword evidence="1" id="KW-1133">Transmembrane helix</keyword>
<evidence type="ECO:0000313" key="3">
    <source>
        <dbReference type="Proteomes" id="UP000268727"/>
    </source>
</evidence>
<gene>
    <name evidence="2" type="ORF">EDD40_7953</name>
</gene>
<accession>A0A3N1HJ25</accession>
<dbReference type="AlphaFoldDB" id="A0A3N1HJ25"/>
<feature type="transmembrane region" description="Helical" evidence="1">
    <location>
        <begin position="27"/>
        <end position="46"/>
    </location>
</feature>
<keyword evidence="3" id="KW-1185">Reference proteome</keyword>
<dbReference type="Proteomes" id="UP000268727">
    <property type="component" value="Unassembled WGS sequence"/>
</dbReference>
<evidence type="ECO:0000256" key="1">
    <source>
        <dbReference type="SAM" id="Phobius"/>
    </source>
</evidence>
<name>A0A3N1HJ25_9PSEU</name>
<organism evidence="2 3">
    <name type="scientific">Saccharothrix texasensis</name>
    <dbReference type="NCBI Taxonomy" id="103734"/>
    <lineage>
        <taxon>Bacteria</taxon>
        <taxon>Bacillati</taxon>
        <taxon>Actinomycetota</taxon>
        <taxon>Actinomycetes</taxon>
        <taxon>Pseudonocardiales</taxon>
        <taxon>Pseudonocardiaceae</taxon>
        <taxon>Saccharothrix</taxon>
    </lineage>
</organism>
<sequence length="195" mass="19692">MTDEPLAKLDPSTTCCENGIRMRLRSLIVAVVGGLLGAAGIFHLPASASVVDVNCALGTQVGTYSPGMTLLPRQIDFSATGTLGGCASPSHPEITGATFTSLVSGTFSCLAGSTTNTSTYHWNTGHSSTVQGGFEVNLKPGGTTVLVLTGTVVAGLFQGATVVQTKVLPATDLTACLTPQGLTSVSGTVTFTAVL</sequence>